<dbReference type="FunFam" id="3.40.50.2300:FF:000001">
    <property type="entry name" value="DNA-binding response regulator PhoB"/>
    <property type="match status" value="1"/>
</dbReference>
<dbReference type="PANTHER" id="PTHR48111">
    <property type="entry name" value="REGULATOR OF RPOS"/>
    <property type="match status" value="1"/>
</dbReference>
<dbReference type="GO" id="GO:0032993">
    <property type="term" value="C:protein-DNA complex"/>
    <property type="evidence" value="ECO:0007669"/>
    <property type="project" value="TreeGrafter"/>
</dbReference>
<dbReference type="GO" id="GO:0000976">
    <property type="term" value="F:transcription cis-regulatory region binding"/>
    <property type="evidence" value="ECO:0007669"/>
    <property type="project" value="TreeGrafter"/>
</dbReference>
<name>A0A840BMZ4_9RHOO</name>
<comment type="caution">
    <text evidence="10">The sequence shown here is derived from an EMBL/GenBank/DDBJ whole genome shotgun (WGS) entry which is preliminary data.</text>
</comment>
<dbReference type="PROSITE" id="PS51755">
    <property type="entry name" value="OMPR_PHOB"/>
    <property type="match status" value="1"/>
</dbReference>
<dbReference type="Gene3D" id="6.10.250.690">
    <property type="match status" value="1"/>
</dbReference>
<feature type="DNA-binding region" description="OmpR/PhoB-type" evidence="7">
    <location>
        <begin position="135"/>
        <end position="234"/>
    </location>
</feature>
<dbReference type="GO" id="GO:0005829">
    <property type="term" value="C:cytosol"/>
    <property type="evidence" value="ECO:0007669"/>
    <property type="project" value="TreeGrafter"/>
</dbReference>
<dbReference type="InterPro" id="IPR011006">
    <property type="entry name" value="CheY-like_superfamily"/>
</dbReference>
<dbReference type="PROSITE" id="PS50110">
    <property type="entry name" value="RESPONSE_REGULATORY"/>
    <property type="match status" value="1"/>
</dbReference>
<dbReference type="InterPro" id="IPR001867">
    <property type="entry name" value="OmpR/PhoB-type_DNA-bd"/>
</dbReference>
<dbReference type="SUPFAM" id="SSF46894">
    <property type="entry name" value="C-terminal effector domain of the bipartite response regulators"/>
    <property type="match status" value="1"/>
</dbReference>
<dbReference type="AlphaFoldDB" id="A0A840BMZ4"/>
<feature type="domain" description="Response regulatory" evidence="8">
    <location>
        <begin position="6"/>
        <end position="120"/>
    </location>
</feature>
<sequence length="242" mass="27500">MERLPLIWVIDDDPDLRALLAEYLDREGFDTRVFPDAADPIRRLPRERPDLLVLDLMMPGEDGLSVCRRIRATGDDVPIIMLTARNDPIDRVVGIEMGADDYLGKPFLPRELSARIRAVLKRRQAPRAGAPIPEEEAVCFGECRLDLASRSLWRRGERIEMTTGEFALLAALARHPHQPLTRERLIEIARGPESETFERSMDVQISRVRRLVEPDPSRPRHIQTVWGVGYVFVPEPPDAVSA</sequence>
<dbReference type="EMBL" id="JACIET010000002">
    <property type="protein sequence ID" value="MBB4014013.1"/>
    <property type="molecule type" value="Genomic_DNA"/>
</dbReference>
<keyword evidence="11" id="KW-1185">Reference proteome</keyword>
<dbReference type="InterPro" id="IPR001789">
    <property type="entry name" value="Sig_transdc_resp-reg_receiver"/>
</dbReference>
<dbReference type="Gene3D" id="1.10.10.10">
    <property type="entry name" value="Winged helix-like DNA-binding domain superfamily/Winged helix DNA-binding domain"/>
    <property type="match status" value="1"/>
</dbReference>
<evidence type="ECO:0000256" key="2">
    <source>
        <dbReference type="ARBA" id="ARBA00023012"/>
    </source>
</evidence>
<evidence type="ECO:0000259" key="8">
    <source>
        <dbReference type="PROSITE" id="PS50110"/>
    </source>
</evidence>
<organism evidence="10 11">
    <name type="scientific">Niveibacterium umoris</name>
    <dbReference type="NCBI Taxonomy" id="1193620"/>
    <lineage>
        <taxon>Bacteria</taxon>
        <taxon>Pseudomonadati</taxon>
        <taxon>Pseudomonadota</taxon>
        <taxon>Betaproteobacteria</taxon>
        <taxon>Rhodocyclales</taxon>
        <taxon>Rhodocyclaceae</taxon>
        <taxon>Niveibacterium</taxon>
    </lineage>
</organism>
<dbReference type="Pfam" id="PF00486">
    <property type="entry name" value="Trans_reg_C"/>
    <property type="match status" value="1"/>
</dbReference>
<dbReference type="SUPFAM" id="SSF52172">
    <property type="entry name" value="CheY-like"/>
    <property type="match status" value="1"/>
</dbReference>
<keyword evidence="3" id="KW-0805">Transcription regulation</keyword>
<dbReference type="InterPro" id="IPR039420">
    <property type="entry name" value="WalR-like"/>
</dbReference>
<dbReference type="InterPro" id="IPR036388">
    <property type="entry name" value="WH-like_DNA-bd_sf"/>
</dbReference>
<dbReference type="GO" id="GO:0000156">
    <property type="term" value="F:phosphorelay response regulator activity"/>
    <property type="evidence" value="ECO:0007669"/>
    <property type="project" value="TreeGrafter"/>
</dbReference>
<dbReference type="GO" id="GO:0006355">
    <property type="term" value="P:regulation of DNA-templated transcription"/>
    <property type="evidence" value="ECO:0007669"/>
    <property type="project" value="InterPro"/>
</dbReference>
<keyword evidence="4 7" id="KW-0238">DNA-binding</keyword>
<dbReference type="SMART" id="SM00862">
    <property type="entry name" value="Trans_reg_C"/>
    <property type="match status" value="1"/>
</dbReference>
<dbReference type="PANTHER" id="PTHR48111:SF4">
    <property type="entry name" value="DNA-BINDING DUAL TRANSCRIPTIONAL REGULATOR OMPR"/>
    <property type="match status" value="1"/>
</dbReference>
<gene>
    <name evidence="10" type="ORF">GGR36_003359</name>
</gene>
<proteinExistence type="predicted"/>
<evidence type="ECO:0000256" key="3">
    <source>
        <dbReference type="ARBA" id="ARBA00023015"/>
    </source>
</evidence>
<keyword evidence="5" id="KW-0804">Transcription</keyword>
<dbReference type="CDD" id="cd00383">
    <property type="entry name" value="trans_reg_C"/>
    <property type="match status" value="1"/>
</dbReference>
<dbReference type="InterPro" id="IPR016032">
    <property type="entry name" value="Sig_transdc_resp-reg_C-effctor"/>
</dbReference>
<feature type="modified residue" description="4-aspartylphosphate" evidence="6">
    <location>
        <position position="55"/>
    </location>
</feature>
<dbReference type="RefSeq" id="WP_183635917.1">
    <property type="nucleotide sequence ID" value="NZ_BAABLE010000005.1"/>
</dbReference>
<feature type="domain" description="OmpR/PhoB-type" evidence="9">
    <location>
        <begin position="135"/>
        <end position="234"/>
    </location>
</feature>
<evidence type="ECO:0000259" key="9">
    <source>
        <dbReference type="PROSITE" id="PS51755"/>
    </source>
</evidence>
<evidence type="ECO:0000256" key="4">
    <source>
        <dbReference type="ARBA" id="ARBA00023125"/>
    </source>
</evidence>
<reference evidence="10 11" key="1">
    <citation type="submission" date="2020-08" db="EMBL/GenBank/DDBJ databases">
        <title>Genomic Encyclopedia of Type Strains, Phase IV (KMG-IV): sequencing the most valuable type-strain genomes for metagenomic binning, comparative biology and taxonomic classification.</title>
        <authorList>
            <person name="Goeker M."/>
        </authorList>
    </citation>
    <scope>NUCLEOTIDE SEQUENCE [LARGE SCALE GENOMIC DNA]</scope>
    <source>
        <strain evidence="10 11">DSM 106739</strain>
    </source>
</reference>
<dbReference type="Proteomes" id="UP000561045">
    <property type="component" value="Unassembled WGS sequence"/>
</dbReference>
<keyword evidence="1 6" id="KW-0597">Phosphoprotein</keyword>
<dbReference type="SMART" id="SM00448">
    <property type="entry name" value="REC"/>
    <property type="match status" value="1"/>
</dbReference>
<evidence type="ECO:0000256" key="1">
    <source>
        <dbReference type="ARBA" id="ARBA00022553"/>
    </source>
</evidence>
<evidence type="ECO:0000256" key="6">
    <source>
        <dbReference type="PROSITE-ProRule" id="PRU00169"/>
    </source>
</evidence>
<protein>
    <submittedName>
        <fullName evidence="10">Two-component system phosphate regulon response regulator OmpR</fullName>
    </submittedName>
</protein>
<evidence type="ECO:0000256" key="5">
    <source>
        <dbReference type="ARBA" id="ARBA00023163"/>
    </source>
</evidence>
<evidence type="ECO:0000256" key="7">
    <source>
        <dbReference type="PROSITE-ProRule" id="PRU01091"/>
    </source>
</evidence>
<keyword evidence="2" id="KW-0902">Two-component regulatory system</keyword>
<dbReference type="Gene3D" id="3.40.50.2300">
    <property type="match status" value="1"/>
</dbReference>
<accession>A0A840BMZ4</accession>
<dbReference type="CDD" id="cd17574">
    <property type="entry name" value="REC_OmpR"/>
    <property type="match status" value="1"/>
</dbReference>
<evidence type="ECO:0000313" key="11">
    <source>
        <dbReference type="Proteomes" id="UP000561045"/>
    </source>
</evidence>
<evidence type="ECO:0000313" key="10">
    <source>
        <dbReference type="EMBL" id="MBB4014013.1"/>
    </source>
</evidence>
<dbReference type="Pfam" id="PF00072">
    <property type="entry name" value="Response_reg"/>
    <property type="match status" value="1"/>
</dbReference>